<evidence type="ECO:0000313" key="1">
    <source>
        <dbReference type="EMBL" id="MDN3243151.1"/>
    </source>
</evidence>
<protein>
    <submittedName>
        <fullName evidence="1">Uncharacterized protein</fullName>
    </submittedName>
</protein>
<proteinExistence type="predicted"/>
<evidence type="ECO:0000313" key="2">
    <source>
        <dbReference type="Proteomes" id="UP001171902"/>
    </source>
</evidence>
<name>A0ABT7YWY5_9ACTN</name>
<dbReference type="Proteomes" id="UP001171902">
    <property type="component" value="Unassembled WGS sequence"/>
</dbReference>
<sequence>MAVYGLAAVFLYQLPTSLVSVELDSGWNGGVYKWVSEGISAPIGAGARRSSSRSAKTGAVAD</sequence>
<dbReference type="EMBL" id="JAUEMJ010000011">
    <property type="protein sequence ID" value="MDN3243151.1"/>
    <property type="molecule type" value="Genomic_DNA"/>
</dbReference>
<organism evidence="1 2">
    <name type="scientific">Glycomyces tritici</name>
    <dbReference type="NCBI Taxonomy" id="2665176"/>
    <lineage>
        <taxon>Bacteria</taxon>
        <taxon>Bacillati</taxon>
        <taxon>Actinomycetota</taxon>
        <taxon>Actinomycetes</taxon>
        <taxon>Glycomycetales</taxon>
        <taxon>Glycomycetaceae</taxon>
        <taxon>Glycomyces</taxon>
    </lineage>
</organism>
<keyword evidence="2" id="KW-1185">Reference proteome</keyword>
<gene>
    <name evidence="1" type="ORF">QWI33_25740</name>
</gene>
<accession>A0ABT7YWY5</accession>
<reference evidence="1" key="1">
    <citation type="submission" date="2023-06" db="EMBL/GenBank/DDBJ databases">
        <title>Gycomyces niveus sp.nov., a novel actinomycete isolated from soil in Shouguang.</title>
        <authorList>
            <person name="Yang X."/>
            <person name="Zhao J."/>
        </authorList>
    </citation>
    <scope>NUCLEOTIDE SEQUENCE</scope>
    <source>
        <strain evidence="1">NEAU C2</strain>
    </source>
</reference>
<comment type="caution">
    <text evidence="1">The sequence shown here is derived from an EMBL/GenBank/DDBJ whole genome shotgun (WGS) entry which is preliminary data.</text>
</comment>